<name>A0A5N6ERE7_9EURO</name>
<reference evidence="2 3" key="1">
    <citation type="submission" date="2019-04" db="EMBL/GenBank/DDBJ databases">
        <title>Fungal friends and foes A comparative genomics study of 23 Aspergillus species from section Flavi.</title>
        <authorList>
            <consortium name="DOE Joint Genome Institute"/>
            <person name="Kjaerbolling I."/>
            <person name="Vesth T.C."/>
            <person name="Frisvad J.C."/>
            <person name="Nybo J.L."/>
            <person name="Theobald S."/>
            <person name="Kildgaard S."/>
            <person name="Petersen T.I."/>
            <person name="Kuo A."/>
            <person name="Sato A."/>
            <person name="Lyhne E.K."/>
            <person name="Kogle M.E."/>
            <person name="Wiebenga A."/>
            <person name="Kun R.S."/>
            <person name="Lubbers R.J."/>
            <person name="Makela M.R."/>
            <person name="Barry K."/>
            <person name="Chovatia M."/>
            <person name="Clum A."/>
            <person name="Daum C."/>
            <person name="Haridas S."/>
            <person name="He G."/>
            <person name="LaButti K."/>
            <person name="Lipzen A."/>
            <person name="Mondo S."/>
            <person name="Pangilinan J."/>
            <person name="Riley R."/>
            <person name="Salamov A."/>
            <person name="Simmons B.A."/>
            <person name="Magnuson J.K."/>
            <person name="Henrissat B."/>
            <person name="Mortensen U.H."/>
            <person name="Larsen T.O."/>
            <person name="De vries R.P."/>
            <person name="Grigoriev I.V."/>
            <person name="Machida M."/>
            <person name="Baker S.E."/>
            <person name="Andersen M.R."/>
        </authorList>
    </citation>
    <scope>NUCLEOTIDE SEQUENCE [LARGE SCALE GENOMIC DNA]</scope>
    <source>
        <strain evidence="2 3">CBS 126849</strain>
    </source>
</reference>
<accession>A0A5N6ERE7</accession>
<dbReference type="AlphaFoldDB" id="A0A5N6ERE7"/>
<sequence length="330" mass="36199">MFPDFRSSLEPSSVRQHRGSVTASHSGVMKSVEALHVQLSSVNLPFWTYCYSKWGGETSCCRSLPADSVGVNLPFMASDDLVYLDIGIRQCARHPFHTRYPRQPYKILDQEQVLSILIPESRTVSGAANMTLSKPADSPGNGFYPNSPPMRCPGLSFIYRLECNIEPEEVNVGAPHGAGVIRSVANIAGGSFRGPSISGTVLPGGADWATVIEGTHSMTLDAHYTIKTDDGCYLYVRAHGLYRPGPGTEYAKQVEKDPALRPPPTVTQDDVEFFSHLRIETGPGKYNWLNGLVCVGVMSCANDRILIDAYHLTNFEESKPEDVMARRNAC</sequence>
<dbReference type="PANTHER" id="PTHR37315:SF1">
    <property type="entry name" value="UPF0311 PROTEIN BLR7842"/>
    <property type="match status" value="1"/>
</dbReference>
<protein>
    <submittedName>
        <fullName evidence="2">Uncharacterized protein</fullName>
    </submittedName>
</protein>
<keyword evidence="3" id="KW-1185">Reference proteome</keyword>
<dbReference type="EMBL" id="ML733431">
    <property type="protein sequence ID" value="KAB8220176.1"/>
    <property type="molecule type" value="Genomic_DNA"/>
</dbReference>
<dbReference type="InterPro" id="IPR020915">
    <property type="entry name" value="UPF0311"/>
</dbReference>
<dbReference type="Gene3D" id="2.40.160.20">
    <property type="match status" value="1"/>
</dbReference>
<feature type="compositionally biased region" description="Polar residues" evidence="1">
    <location>
        <begin position="9"/>
        <end position="21"/>
    </location>
</feature>
<proteinExistence type="predicted"/>
<feature type="region of interest" description="Disordered" evidence="1">
    <location>
        <begin position="1"/>
        <end position="21"/>
    </location>
</feature>
<dbReference type="PANTHER" id="PTHR37315">
    <property type="entry name" value="UPF0311 PROTEIN BLR7842"/>
    <property type="match status" value="1"/>
</dbReference>
<dbReference type="Proteomes" id="UP000326799">
    <property type="component" value="Unassembled WGS sequence"/>
</dbReference>
<gene>
    <name evidence="2" type="ORF">BDV33DRAFT_203681</name>
</gene>
<evidence type="ECO:0000256" key="1">
    <source>
        <dbReference type="SAM" id="MobiDB-lite"/>
    </source>
</evidence>
<evidence type="ECO:0000313" key="2">
    <source>
        <dbReference type="EMBL" id="KAB8220176.1"/>
    </source>
</evidence>
<dbReference type="Pfam" id="PF11578">
    <property type="entry name" value="DUF3237"/>
    <property type="match status" value="1"/>
</dbReference>
<organism evidence="2 3">
    <name type="scientific">Aspergillus novoparasiticus</name>
    <dbReference type="NCBI Taxonomy" id="986946"/>
    <lineage>
        <taxon>Eukaryota</taxon>
        <taxon>Fungi</taxon>
        <taxon>Dikarya</taxon>
        <taxon>Ascomycota</taxon>
        <taxon>Pezizomycotina</taxon>
        <taxon>Eurotiomycetes</taxon>
        <taxon>Eurotiomycetidae</taxon>
        <taxon>Eurotiales</taxon>
        <taxon>Aspergillaceae</taxon>
        <taxon>Aspergillus</taxon>
        <taxon>Aspergillus subgen. Circumdati</taxon>
    </lineage>
</organism>
<evidence type="ECO:0000313" key="3">
    <source>
        <dbReference type="Proteomes" id="UP000326799"/>
    </source>
</evidence>